<dbReference type="Pfam" id="PF13549">
    <property type="entry name" value="ATP-grasp_5"/>
    <property type="match status" value="1"/>
</dbReference>
<dbReference type="GO" id="GO:0005524">
    <property type="term" value="F:ATP binding"/>
    <property type="evidence" value="ECO:0007669"/>
    <property type="project" value="UniProtKB-UniRule"/>
</dbReference>
<evidence type="ECO:0000256" key="4">
    <source>
        <dbReference type="PROSITE-ProRule" id="PRU00409"/>
    </source>
</evidence>
<reference evidence="6 7" key="1">
    <citation type="submission" date="2022-12" db="EMBL/GenBank/DDBJ databases">
        <title>Metagenome assembled genome from gulf of manar.</title>
        <authorList>
            <person name="Kohli P."/>
            <person name="Pk S."/>
            <person name="Venkata Ramana C."/>
            <person name="Sasikala C."/>
        </authorList>
    </citation>
    <scope>NUCLEOTIDE SEQUENCE [LARGE SCALE GENOMIC DNA]</scope>
    <source>
        <strain evidence="6">JB008</strain>
    </source>
</reference>
<protein>
    <submittedName>
        <fullName evidence="6">Acetate--CoA ligase family protein</fullName>
    </submittedName>
</protein>
<proteinExistence type="predicted"/>
<dbReference type="GO" id="GO:0046872">
    <property type="term" value="F:metal ion binding"/>
    <property type="evidence" value="ECO:0007669"/>
    <property type="project" value="InterPro"/>
</dbReference>
<evidence type="ECO:0000259" key="5">
    <source>
        <dbReference type="PROSITE" id="PS50975"/>
    </source>
</evidence>
<evidence type="ECO:0000313" key="7">
    <source>
        <dbReference type="Proteomes" id="UP001221217"/>
    </source>
</evidence>
<dbReference type="Proteomes" id="UP001221217">
    <property type="component" value="Unassembled WGS sequence"/>
</dbReference>
<gene>
    <name evidence="6" type="ORF">PQJ61_12880</name>
</gene>
<dbReference type="Gene3D" id="3.30.470.20">
    <property type="entry name" value="ATP-grasp fold, B domain"/>
    <property type="match status" value="1"/>
</dbReference>
<dbReference type="PANTHER" id="PTHR43334:SF1">
    <property type="entry name" value="3-HYDROXYPROPIONATE--COA LIGASE [ADP-FORMING]"/>
    <property type="match status" value="1"/>
</dbReference>
<dbReference type="AlphaFoldDB" id="A0AAJ1IGQ9"/>
<dbReference type="Gene3D" id="3.30.1490.20">
    <property type="entry name" value="ATP-grasp fold, A domain"/>
    <property type="match status" value="1"/>
</dbReference>
<evidence type="ECO:0000256" key="2">
    <source>
        <dbReference type="ARBA" id="ARBA00022741"/>
    </source>
</evidence>
<keyword evidence="1 6" id="KW-0436">Ligase</keyword>
<dbReference type="InterPro" id="IPR011761">
    <property type="entry name" value="ATP-grasp"/>
</dbReference>
<feature type="domain" description="ATP-grasp" evidence="5">
    <location>
        <begin position="24"/>
        <end position="58"/>
    </location>
</feature>
<accession>A0AAJ1IGQ9</accession>
<keyword evidence="2 4" id="KW-0547">Nucleotide-binding</keyword>
<evidence type="ECO:0000256" key="1">
    <source>
        <dbReference type="ARBA" id="ARBA00022598"/>
    </source>
</evidence>
<keyword evidence="3 4" id="KW-0067">ATP-binding</keyword>
<organism evidence="6 7">
    <name type="scientific">Candidatus Thalassospirochaeta sargassi</name>
    <dbReference type="NCBI Taxonomy" id="3119039"/>
    <lineage>
        <taxon>Bacteria</taxon>
        <taxon>Pseudomonadati</taxon>
        <taxon>Spirochaetota</taxon>
        <taxon>Spirochaetia</taxon>
        <taxon>Spirochaetales</taxon>
        <taxon>Spirochaetaceae</taxon>
        <taxon>Candidatus Thalassospirochaeta</taxon>
    </lineage>
</organism>
<dbReference type="EMBL" id="JAQQAL010000030">
    <property type="protein sequence ID" value="MDC7227652.1"/>
    <property type="molecule type" value="Genomic_DNA"/>
</dbReference>
<dbReference type="GO" id="GO:0016874">
    <property type="term" value="F:ligase activity"/>
    <property type="evidence" value="ECO:0007669"/>
    <property type="project" value="UniProtKB-KW"/>
</dbReference>
<comment type="caution">
    <text evidence="6">The sequence shown here is derived from an EMBL/GenBank/DDBJ whole genome shotgun (WGS) entry which is preliminary data.</text>
</comment>
<dbReference type="InterPro" id="IPR051538">
    <property type="entry name" value="Acyl-CoA_Synth/Transferase"/>
</dbReference>
<name>A0AAJ1IGQ9_9SPIO</name>
<dbReference type="SUPFAM" id="SSF56059">
    <property type="entry name" value="Glutathione synthetase ATP-binding domain-like"/>
    <property type="match status" value="1"/>
</dbReference>
<evidence type="ECO:0000256" key="3">
    <source>
        <dbReference type="ARBA" id="ARBA00022840"/>
    </source>
</evidence>
<sequence length="222" mass="24714">MKAKVECWLNTLRVEGKPDEWESKELLKQIGLSVPRGLRILPEEELSANELEFPLVLKVCDPEIMHKTDRGGVYLNVSKPEFQASLIKLRKKFPGSPVLAESMCRVEGPEFILGALVDPVFGPAVMAGAGGIFTELYEDVSFRLCPCPEDEAVRMLKELKISPVLRGYRGSRLELESLAESVSLLSKLFEAFDGRLNQVDINPMVYCGSGWTALDCVLILNQ</sequence>
<dbReference type="PANTHER" id="PTHR43334">
    <property type="entry name" value="ACETATE--COA LIGASE [ADP-FORMING]"/>
    <property type="match status" value="1"/>
</dbReference>
<evidence type="ECO:0000313" key="6">
    <source>
        <dbReference type="EMBL" id="MDC7227652.1"/>
    </source>
</evidence>
<dbReference type="PROSITE" id="PS50975">
    <property type="entry name" value="ATP_GRASP"/>
    <property type="match status" value="1"/>
</dbReference>
<dbReference type="InterPro" id="IPR013815">
    <property type="entry name" value="ATP_grasp_subdomain_1"/>
</dbReference>